<dbReference type="GO" id="GO:0004674">
    <property type="term" value="F:protein serine/threonine kinase activity"/>
    <property type="evidence" value="ECO:0007669"/>
    <property type="project" value="UniProtKB-KW"/>
</dbReference>
<dbReference type="Gene3D" id="1.50.10.10">
    <property type="match status" value="1"/>
</dbReference>
<evidence type="ECO:0000313" key="2">
    <source>
        <dbReference type="EMBL" id="GHF03826.1"/>
    </source>
</evidence>
<dbReference type="SUPFAM" id="SSF158745">
    <property type="entry name" value="LanC-like"/>
    <property type="match status" value="1"/>
</dbReference>
<dbReference type="NCBIfam" id="NF038151">
    <property type="entry name" value="lanthi_synth_III"/>
    <property type="match status" value="1"/>
</dbReference>
<dbReference type="Pfam" id="PF00069">
    <property type="entry name" value="Pkinase"/>
    <property type="match status" value="1"/>
</dbReference>
<reference evidence="3" key="1">
    <citation type="journal article" date="2019" name="Int. J. Syst. Evol. Microbiol.">
        <title>The Global Catalogue of Microorganisms (GCM) 10K type strain sequencing project: providing services to taxonomists for standard genome sequencing and annotation.</title>
        <authorList>
            <consortium name="The Broad Institute Genomics Platform"/>
            <consortium name="The Broad Institute Genome Sequencing Center for Infectious Disease"/>
            <person name="Wu L."/>
            <person name="Ma J."/>
        </authorList>
    </citation>
    <scope>NUCLEOTIDE SEQUENCE [LARGE SCALE GENOMIC DNA]</scope>
    <source>
        <strain evidence="3">CGMCC 4.7677</strain>
    </source>
</reference>
<dbReference type="SUPFAM" id="SSF56112">
    <property type="entry name" value="Protein kinase-like (PK-like)"/>
    <property type="match status" value="1"/>
</dbReference>
<keyword evidence="2" id="KW-0723">Serine/threonine-protein kinase</keyword>
<dbReference type="Proteomes" id="UP000605897">
    <property type="component" value="Unassembled WGS sequence"/>
</dbReference>
<dbReference type="InterPro" id="IPR058053">
    <property type="entry name" value="RamC_C"/>
</dbReference>
<keyword evidence="3" id="KW-1185">Reference proteome</keyword>
<evidence type="ECO:0000313" key="3">
    <source>
        <dbReference type="Proteomes" id="UP000605897"/>
    </source>
</evidence>
<keyword evidence="2" id="KW-0808">Transferase</keyword>
<accession>A0ABQ3J8E9</accession>
<dbReference type="EMBL" id="BNAU01000004">
    <property type="protein sequence ID" value="GHF03826.1"/>
    <property type="molecule type" value="Genomic_DNA"/>
</dbReference>
<gene>
    <name evidence="2" type="ORF">GCM10017786_42020</name>
</gene>
<dbReference type="CDD" id="cd04791">
    <property type="entry name" value="LanC_SerThrkinase"/>
    <property type="match status" value="1"/>
</dbReference>
<dbReference type="InterPro" id="IPR053524">
    <property type="entry name" value="Aerial_hyphae_peptide-synth"/>
</dbReference>
<comment type="caution">
    <text evidence="2">The sequence shown here is derived from an EMBL/GenBank/DDBJ whole genome shotgun (WGS) entry which is preliminary data.</text>
</comment>
<dbReference type="InterPro" id="IPR011009">
    <property type="entry name" value="Kinase-like_dom_sf"/>
</dbReference>
<keyword evidence="2" id="KW-0418">Kinase</keyword>
<organism evidence="2 3">
    <name type="scientific">Amycolatopsis deserti</name>
    <dbReference type="NCBI Taxonomy" id="185696"/>
    <lineage>
        <taxon>Bacteria</taxon>
        <taxon>Bacillati</taxon>
        <taxon>Actinomycetota</taxon>
        <taxon>Actinomycetes</taxon>
        <taxon>Pseudonocardiales</taxon>
        <taxon>Pseudonocardiaceae</taxon>
        <taxon>Amycolatopsis</taxon>
    </lineage>
</organism>
<dbReference type="PROSITE" id="PS50011">
    <property type="entry name" value="PROTEIN_KINASE_DOM"/>
    <property type="match status" value="1"/>
</dbReference>
<protein>
    <submittedName>
        <fullName evidence="2">Serine/threonine protein kinase</fullName>
    </submittedName>
</protein>
<dbReference type="Pfam" id="PF25816">
    <property type="entry name" value="RamC_N"/>
    <property type="match status" value="1"/>
</dbReference>
<name>A0ABQ3J8E9_9PSEU</name>
<evidence type="ECO:0000259" key="1">
    <source>
        <dbReference type="PROSITE" id="PS50011"/>
    </source>
</evidence>
<sequence length="867" mass="94021">MATKRGGMDEYERFCMADSSFYDAMHSERTAGPSFATARLPLPDGWRRYEQDDWFVLDPGATGLPAQGWKIHVSATPGNAEKILDAVWDYCVPRRIEFKFLRSPAALTARVSKYAPRGYSGKLVTIYPPDLGACETILRELGETLDGEPNPYILSDLRWGRGPLFVRYGAFVNRYMVTENGDVVPAIADGEGRLVPDRRGPVFHVPPWVTLPDFLAPHLEARNAVTVAGLPYTIERVVHFSNGGGIYVGRDNRTGAQVVLKEGRPHAGLDAWGHDAVRRVEHEHDILRRLAGIPGIPEVHDLFWLGEHRFLVMEYVEGDVLGKAIVRRYPLIDPSAGPEDYRDFTDWAMGIQRQIEETMRAVHERGIVYGDLHLFNVMVRADGTIRLLDFEVAAPVAEAARPGLGNQGFAAPRSVTGFDIDRYALACLRLALFLPMTYLFGLHRVKARQFAEIIAEHFPVPRSYLTEAVDVIVPPGTPHLPHPRIEPDPADWPELRDDLVRAIVASATPERDDRLFPGDPEQFATGGIGLAHGAAGVLYALSATGADPSPVFEKWLVDRATNPPGGTRLGLFDGLHGAAFALDHLGYRQQALDVLDICLRENWEALGPDLGGGLAGAGLNLLHFAGRTGDPTLRRAAHRAVELVAERVGDAADGPEISGRDGSFAGLMRGGAGKALLLLRAYDDTGDTALLDRAAIALRQDLRQCVVRDSGALEVNEGWRTMPYLDVGSVGIGLVLDEFLARRDDAEFAEANRRIQLAAQSPMYILPGLFSGRAGILLYLAGRSPDPPRDPSVARQVRALAWHALPFGGGTAFPGTGLLRLSMDLATGTAGVLLALGSVLADPPVHLPLLAPAPAPQTSAPAVGAAG</sequence>
<dbReference type="SMART" id="SM01260">
    <property type="entry name" value="LANC_like"/>
    <property type="match status" value="1"/>
</dbReference>
<dbReference type="InterPro" id="IPR057929">
    <property type="entry name" value="RamC_N"/>
</dbReference>
<dbReference type="InterPro" id="IPR012341">
    <property type="entry name" value="6hp_glycosidase-like_sf"/>
</dbReference>
<dbReference type="InterPro" id="IPR007822">
    <property type="entry name" value="LANC-like"/>
</dbReference>
<feature type="domain" description="Protein kinase" evidence="1">
    <location>
        <begin position="232"/>
        <end position="504"/>
    </location>
</feature>
<dbReference type="SMART" id="SM00220">
    <property type="entry name" value="S_TKc"/>
    <property type="match status" value="1"/>
</dbReference>
<proteinExistence type="predicted"/>
<dbReference type="InterPro" id="IPR000719">
    <property type="entry name" value="Prot_kinase_dom"/>
</dbReference>
<dbReference type="Gene3D" id="1.10.510.10">
    <property type="entry name" value="Transferase(Phosphotransferase) domain 1"/>
    <property type="match status" value="1"/>
</dbReference>